<gene>
    <name evidence="2" type="ORF">EZS27_035324</name>
</gene>
<evidence type="ECO:0000256" key="1">
    <source>
        <dbReference type="ARBA" id="ARBA00009981"/>
    </source>
</evidence>
<evidence type="ECO:0000313" key="2">
    <source>
        <dbReference type="EMBL" id="KAA6313995.1"/>
    </source>
</evidence>
<comment type="similarity">
    <text evidence="1">Belongs to the phD/YefM antitoxin family.</text>
</comment>
<proteinExistence type="inferred from homology"/>
<evidence type="ECO:0008006" key="3">
    <source>
        <dbReference type="Google" id="ProtNLM"/>
    </source>
</evidence>
<reference evidence="2" key="1">
    <citation type="submission" date="2019-03" db="EMBL/GenBank/DDBJ databases">
        <title>Single cell metagenomics reveals metabolic interactions within the superorganism composed of flagellate Streblomastix strix and complex community of Bacteroidetes bacteria on its surface.</title>
        <authorList>
            <person name="Treitli S.C."/>
            <person name="Kolisko M."/>
            <person name="Husnik F."/>
            <person name="Keeling P."/>
            <person name="Hampl V."/>
        </authorList>
    </citation>
    <scope>NUCLEOTIDE SEQUENCE</scope>
    <source>
        <strain evidence="2">STM</strain>
    </source>
</reference>
<organism evidence="2">
    <name type="scientific">termite gut metagenome</name>
    <dbReference type="NCBI Taxonomy" id="433724"/>
    <lineage>
        <taxon>unclassified sequences</taxon>
        <taxon>metagenomes</taxon>
        <taxon>organismal metagenomes</taxon>
    </lineage>
</organism>
<sequence>MIVISSGEFRNKQKEYFEKADNGEQVVVLRGKNKAYTLIPVADDDWYYNPIMMEHLEKSIQEAKEGKVIEFSDKEEMLKYLDNL</sequence>
<protein>
    <recommendedName>
        <fullName evidence="3">Antitoxin</fullName>
    </recommendedName>
</protein>
<dbReference type="SUPFAM" id="SSF143120">
    <property type="entry name" value="YefM-like"/>
    <property type="match status" value="1"/>
</dbReference>
<dbReference type="EMBL" id="SNRY01005833">
    <property type="protein sequence ID" value="KAA6313995.1"/>
    <property type="molecule type" value="Genomic_DNA"/>
</dbReference>
<dbReference type="AlphaFoldDB" id="A0A5J4PWX1"/>
<dbReference type="InterPro" id="IPR036165">
    <property type="entry name" value="YefM-like_sf"/>
</dbReference>
<accession>A0A5J4PWX1</accession>
<comment type="caution">
    <text evidence="2">The sequence shown here is derived from an EMBL/GenBank/DDBJ whole genome shotgun (WGS) entry which is preliminary data.</text>
</comment>
<name>A0A5J4PWX1_9ZZZZ</name>